<organism evidence="2 3">
    <name type="scientific">Pseudoxanthomonas indica</name>
    <dbReference type="NCBI Taxonomy" id="428993"/>
    <lineage>
        <taxon>Bacteria</taxon>
        <taxon>Pseudomonadati</taxon>
        <taxon>Pseudomonadota</taxon>
        <taxon>Gammaproteobacteria</taxon>
        <taxon>Lysobacterales</taxon>
        <taxon>Lysobacteraceae</taxon>
        <taxon>Pseudoxanthomonas</taxon>
    </lineage>
</organism>
<evidence type="ECO:0000256" key="1">
    <source>
        <dbReference type="SAM" id="MobiDB-lite"/>
    </source>
</evidence>
<proteinExistence type="predicted"/>
<feature type="compositionally biased region" description="Polar residues" evidence="1">
    <location>
        <begin position="67"/>
        <end position="80"/>
    </location>
</feature>
<keyword evidence="3" id="KW-1185">Reference proteome</keyword>
<accession>A0A1T5JCY2</accession>
<feature type="region of interest" description="Disordered" evidence="1">
    <location>
        <begin position="59"/>
        <end position="80"/>
    </location>
</feature>
<dbReference type="AlphaFoldDB" id="A0A1T5JCY2"/>
<dbReference type="EMBL" id="FUZV01000001">
    <property type="protein sequence ID" value="SKC49132.1"/>
    <property type="molecule type" value="Genomic_DNA"/>
</dbReference>
<reference evidence="2 3" key="1">
    <citation type="submission" date="2017-02" db="EMBL/GenBank/DDBJ databases">
        <authorList>
            <person name="Peterson S.W."/>
        </authorList>
    </citation>
    <scope>NUCLEOTIDE SEQUENCE [LARGE SCALE GENOMIC DNA]</scope>
    <source>
        <strain evidence="2 3">P15</strain>
    </source>
</reference>
<dbReference type="Proteomes" id="UP000190341">
    <property type="component" value="Unassembled WGS sequence"/>
</dbReference>
<dbReference type="PROSITE" id="PS51257">
    <property type="entry name" value="PROKAR_LIPOPROTEIN"/>
    <property type="match status" value="1"/>
</dbReference>
<name>A0A1T5JCY2_9GAMM</name>
<gene>
    <name evidence="2" type="ORF">SAMN06296058_0696</name>
</gene>
<protein>
    <submittedName>
        <fullName evidence="2">Uncharacterized protein</fullName>
    </submittedName>
</protein>
<evidence type="ECO:0000313" key="2">
    <source>
        <dbReference type="EMBL" id="SKC49132.1"/>
    </source>
</evidence>
<sequence>MRWLRKTALLMIGVLAVSGCTIGGSKRPERPQLCPAPLTPELRPLPVEMLSTPNFEQRALQRGFRTEPSQTFGSDSSSEN</sequence>
<evidence type="ECO:0000313" key="3">
    <source>
        <dbReference type="Proteomes" id="UP000190341"/>
    </source>
</evidence>
<dbReference type="STRING" id="428993.SAMN06296058_0696"/>